<gene>
    <name evidence="8" type="ORF">I8U20_00655</name>
</gene>
<dbReference type="InterPro" id="IPR034202">
    <property type="entry name" value="Subtilisin_Carlsberg-like"/>
</dbReference>
<evidence type="ECO:0000256" key="5">
    <source>
        <dbReference type="ARBA" id="ARBA00022825"/>
    </source>
</evidence>
<dbReference type="PROSITE" id="PS00137">
    <property type="entry name" value="SUBTILASE_HIS"/>
    <property type="match status" value="1"/>
</dbReference>
<dbReference type="Proteomes" id="UP000633619">
    <property type="component" value="Unassembled WGS sequence"/>
</dbReference>
<evidence type="ECO:0000256" key="1">
    <source>
        <dbReference type="ARBA" id="ARBA00011073"/>
    </source>
</evidence>
<evidence type="ECO:0000313" key="8">
    <source>
        <dbReference type="EMBL" id="MBH8593835.1"/>
    </source>
</evidence>
<reference evidence="8 9" key="1">
    <citation type="submission" date="2020-12" db="EMBL/GenBank/DDBJ databases">
        <title>WGS of Thermoactinomyces spp.</title>
        <authorList>
            <person name="Cheng K."/>
        </authorList>
    </citation>
    <scope>NUCLEOTIDE SEQUENCE [LARGE SCALE GENOMIC DNA]</scope>
    <source>
        <strain evidence="9">CICC 10671\DSM 43846</strain>
    </source>
</reference>
<evidence type="ECO:0000256" key="3">
    <source>
        <dbReference type="ARBA" id="ARBA00022723"/>
    </source>
</evidence>
<feature type="active site" description="Charge relay system" evidence="6">
    <location>
        <position position="117"/>
    </location>
</feature>
<organism evidence="8 9">
    <name type="scientific">Thermoactinomyces intermedius</name>
    <dbReference type="NCBI Taxonomy" id="2024"/>
    <lineage>
        <taxon>Bacteria</taxon>
        <taxon>Bacillati</taxon>
        <taxon>Bacillota</taxon>
        <taxon>Bacilli</taxon>
        <taxon>Bacillales</taxon>
        <taxon>Thermoactinomycetaceae</taxon>
        <taxon>Thermoactinomyces</taxon>
    </lineage>
</organism>
<dbReference type="RefSeq" id="WP_181731096.1">
    <property type="nucleotide sequence ID" value="NZ_JACEIR010000001.1"/>
</dbReference>
<dbReference type="InterPro" id="IPR000209">
    <property type="entry name" value="Peptidase_S8/S53_dom"/>
</dbReference>
<keyword evidence="4 6" id="KW-0378">Hydrolase</keyword>
<dbReference type="GO" id="GO:0006508">
    <property type="term" value="P:proteolysis"/>
    <property type="evidence" value="ECO:0007669"/>
    <property type="project" value="UniProtKB-KW"/>
</dbReference>
<evidence type="ECO:0000256" key="2">
    <source>
        <dbReference type="ARBA" id="ARBA00022670"/>
    </source>
</evidence>
<sequence>MSANYHLLLRSPAHLKKIKAAGGNIRFVGKYTPAVIVSFKHPDQVRKIANSPELISIAKDQLLTLPYYKVNKVIKASAVPYPEHKLMNHQVLTWNIARVIGKRRLNSGAGVRVGVIDTGIDFHHPDLASNVKGGVNILSPSLPPMDENGHGTHIAGIIGALNNHYGVVGVAPKVSLYAIKVLNASGKGTISNLIRGVEWAIANRMHILNISISGGKLTTPLLDYVLQAAVKRGILVVAAAGNTGTPAGTGDTVSVPARLDPVISVAALNRNNGREPYSATGKVDLAAPGSQILSTYSFRRFAILSGTSMAAAHVSGVLAIYRAAYPRMDANELKKMVFQRAIDLPPAGPDPWTGRGLVRAL</sequence>
<dbReference type="PROSITE" id="PS00136">
    <property type="entry name" value="SUBTILASE_ASP"/>
    <property type="match status" value="1"/>
</dbReference>
<dbReference type="PRINTS" id="PR00723">
    <property type="entry name" value="SUBTILISIN"/>
</dbReference>
<keyword evidence="5 6" id="KW-0720">Serine protease</keyword>
<dbReference type="PANTHER" id="PTHR43806">
    <property type="entry name" value="PEPTIDASE S8"/>
    <property type="match status" value="1"/>
</dbReference>
<dbReference type="SUPFAM" id="SSF52743">
    <property type="entry name" value="Subtilisin-like"/>
    <property type="match status" value="1"/>
</dbReference>
<dbReference type="InterPro" id="IPR022398">
    <property type="entry name" value="Peptidase_S8_His-AS"/>
</dbReference>
<protein>
    <submittedName>
        <fullName evidence="8">S8 family peptidase</fullName>
    </submittedName>
</protein>
<evidence type="ECO:0000313" key="9">
    <source>
        <dbReference type="Proteomes" id="UP000633619"/>
    </source>
</evidence>
<keyword evidence="9" id="KW-1185">Reference proteome</keyword>
<feature type="active site" description="Charge relay system" evidence="6">
    <location>
        <position position="150"/>
    </location>
</feature>
<proteinExistence type="inferred from homology"/>
<dbReference type="AlphaFoldDB" id="A0A8I1DDL5"/>
<evidence type="ECO:0000256" key="4">
    <source>
        <dbReference type="ARBA" id="ARBA00022801"/>
    </source>
</evidence>
<accession>A0A8I1DDL5</accession>
<dbReference type="InterPro" id="IPR015500">
    <property type="entry name" value="Peptidase_S8_subtilisin-rel"/>
</dbReference>
<dbReference type="CDD" id="cd07477">
    <property type="entry name" value="Peptidases_S8_Subtilisin_subset"/>
    <property type="match status" value="1"/>
</dbReference>
<name>A0A8I1DDL5_THEIN</name>
<comment type="similarity">
    <text evidence="1 6">Belongs to the peptidase S8 family.</text>
</comment>
<evidence type="ECO:0000259" key="7">
    <source>
        <dbReference type="Pfam" id="PF00082"/>
    </source>
</evidence>
<dbReference type="GO" id="GO:0004252">
    <property type="term" value="F:serine-type endopeptidase activity"/>
    <property type="evidence" value="ECO:0007669"/>
    <property type="project" value="UniProtKB-UniRule"/>
</dbReference>
<dbReference type="PANTHER" id="PTHR43806:SF11">
    <property type="entry name" value="CEREVISIN-RELATED"/>
    <property type="match status" value="1"/>
</dbReference>
<comment type="caution">
    <text evidence="8">The sequence shown here is derived from an EMBL/GenBank/DDBJ whole genome shotgun (WGS) entry which is preliminary data.</text>
</comment>
<dbReference type="InterPro" id="IPR023827">
    <property type="entry name" value="Peptidase_S8_Asp-AS"/>
</dbReference>
<dbReference type="InterPro" id="IPR036852">
    <property type="entry name" value="Peptidase_S8/S53_dom_sf"/>
</dbReference>
<evidence type="ECO:0000256" key="6">
    <source>
        <dbReference type="PROSITE-ProRule" id="PRU01240"/>
    </source>
</evidence>
<dbReference type="Gene3D" id="3.40.50.200">
    <property type="entry name" value="Peptidase S8/S53 domain"/>
    <property type="match status" value="1"/>
</dbReference>
<dbReference type="InterPro" id="IPR050131">
    <property type="entry name" value="Peptidase_S8_subtilisin-like"/>
</dbReference>
<dbReference type="EMBL" id="JAECVW010000001">
    <property type="protein sequence ID" value="MBH8593835.1"/>
    <property type="molecule type" value="Genomic_DNA"/>
</dbReference>
<keyword evidence="3" id="KW-0479">Metal-binding</keyword>
<keyword evidence="2 6" id="KW-0645">Protease</keyword>
<feature type="active site" description="Charge relay system" evidence="6">
    <location>
        <position position="308"/>
    </location>
</feature>
<feature type="domain" description="Peptidase S8/S53" evidence="7">
    <location>
        <begin position="108"/>
        <end position="350"/>
    </location>
</feature>
<dbReference type="GO" id="GO:0046872">
    <property type="term" value="F:metal ion binding"/>
    <property type="evidence" value="ECO:0007669"/>
    <property type="project" value="UniProtKB-KW"/>
</dbReference>
<dbReference type="Pfam" id="PF00082">
    <property type="entry name" value="Peptidase_S8"/>
    <property type="match status" value="1"/>
</dbReference>
<dbReference type="PROSITE" id="PS51892">
    <property type="entry name" value="SUBTILASE"/>
    <property type="match status" value="1"/>
</dbReference>